<dbReference type="STRING" id="36745.CLSAP_44320"/>
<keyword evidence="13" id="KW-1185">Reference proteome</keyword>
<feature type="signal peptide" evidence="10">
    <location>
        <begin position="1"/>
        <end position="22"/>
    </location>
</feature>
<dbReference type="OrthoDB" id="9769193at2"/>
<protein>
    <recommendedName>
        <fullName evidence="9">D-galactose/methyl-galactoside binding periplasmic protein MglB</fullName>
    </recommendedName>
</protein>
<keyword evidence="7" id="KW-0106">Calcium</keyword>
<accession>M1LYP6</accession>
<dbReference type="Gene3D" id="3.40.50.2300">
    <property type="match status" value="2"/>
</dbReference>
<dbReference type="RefSeq" id="WP_015394726.1">
    <property type="nucleotide sequence ID" value="NC_020291.1"/>
</dbReference>
<dbReference type="Proteomes" id="UP000011728">
    <property type="component" value="Chromosome"/>
</dbReference>
<dbReference type="Pfam" id="PF13407">
    <property type="entry name" value="Peripla_BP_4"/>
    <property type="match status" value="1"/>
</dbReference>
<comment type="subunit">
    <text evidence="8">The ABC transporter complex is composed of one ATP-binding protein (MglA), two transmembrane proteins (MglC) and a solute-binding protein (MglB).</text>
</comment>
<dbReference type="EMBL" id="CP004121">
    <property type="protein sequence ID" value="AGF58415.1"/>
    <property type="molecule type" value="Genomic_DNA"/>
</dbReference>
<dbReference type="GO" id="GO:0030288">
    <property type="term" value="C:outer membrane-bounded periplasmic space"/>
    <property type="evidence" value="ECO:0007669"/>
    <property type="project" value="TreeGrafter"/>
</dbReference>
<dbReference type="AlphaFoldDB" id="M1LYP6"/>
<evidence type="ECO:0000256" key="4">
    <source>
        <dbReference type="ARBA" id="ARBA00022723"/>
    </source>
</evidence>
<feature type="domain" description="Periplasmic binding protein" evidence="11">
    <location>
        <begin position="41"/>
        <end position="317"/>
    </location>
</feature>
<dbReference type="PANTHER" id="PTHR30036:SF2">
    <property type="entry name" value="D-GALACTOSE_METHYL-GALACTOSIDE BINDING PERIPLASMIC PROTEIN MGLB"/>
    <property type="match status" value="1"/>
</dbReference>
<dbReference type="InterPro" id="IPR044085">
    <property type="entry name" value="MglB-like_PBP1"/>
</dbReference>
<dbReference type="PATRIC" id="fig|931276.5.peg.4699"/>
<evidence type="ECO:0000313" key="13">
    <source>
        <dbReference type="Proteomes" id="UP000011728"/>
    </source>
</evidence>
<comment type="subcellular location">
    <subcellularLocation>
        <location evidence="1">Cell envelope</location>
    </subcellularLocation>
</comment>
<dbReference type="GO" id="GO:0046872">
    <property type="term" value="F:metal ion binding"/>
    <property type="evidence" value="ECO:0007669"/>
    <property type="project" value="UniProtKB-KW"/>
</dbReference>
<dbReference type="PROSITE" id="PS51257">
    <property type="entry name" value="PROKAR_LIPOPROTEIN"/>
    <property type="match status" value="1"/>
</dbReference>
<evidence type="ECO:0000256" key="1">
    <source>
        <dbReference type="ARBA" id="ARBA00004196"/>
    </source>
</evidence>
<dbReference type="InterPro" id="IPR028082">
    <property type="entry name" value="Peripla_BP_I"/>
</dbReference>
<organism evidence="12 13">
    <name type="scientific">Clostridium saccharoperbutylacetonicum N1-4(HMT)</name>
    <dbReference type="NCBI Taxonomy" id="931276"/>
    <lineage>
        <taxon>Bacteria</taxon>
        <taxon>Bacillati</taxon>
        <taxon>Bacillota</taxon>
        <taxon>Clostridia</taxon>
        <taxon>Eubacteriales</taxon>
        <taxon>Clostridiaceae</taxon>
        <taxon>Clostridium</taxon>
    </lineage>
</organism>
<keyword evidence="2" id="KW-0813">Transport</keyword>
<reference evidence="12 13" key="1">
    <citation type="submission" date="2013-02" db="EMBL/GenBank/DDBJ databases">
        <title>Genome sequence of Clostridium saccharoperbutylacetonicum N1-4(HMT).</title>
        <authorList>
            <person name="Poehlein A."/>
            <person name="Daniel R."/>
        </authorList>
    </citation>
    <scope>NUCLEOTIDE SEQUENCE [LARGE SCALE GENOMIC DNA]</scope>
    <source>
        <strain evidence="13">N1-4(HMT)</strain>
    </source>
</reference>
<feature type="chain" id="PRO_5038999892" description="D-galactose/methyl-galactoside binding periplasmic protein MglB" evidence="10">
    <location>
        <begin position="23"/>
        <end position="355"/>
    </location>
</feature>
<dbReference type="InterPro" id="IPR025997">
    <property type="entry name" value="SBP_2_dom"/>
</dbReference>
<evidence type="ECO:0000256" key="6">
    <source>
        <dbReference type="ARBA" id="ARBA00022764"/>
    </source>
</evidence>
<dbReference type="SUPFAM" id="SSF53822">
    <property type="entry name" value="Periplasmic binding protein-like I"/>
    <property type="match status" value="1"/>
</dbReference>
<evidence type="ECO:0000256" key="5">
    <source>
        <dbReference type="ARBA" id="ARBA00022729"/>
    </source>
</evidence>
<evidence type="ECO:0000256" key="3">
    <source>
        <dbReference type="ARBA" id="ARBA00022597"/>
    </source>
</evidence>
<dbReference type="PANTHER" id="PTHR30036">
    <property type="entry name" value="D-XYLOSE-BINDING PERIPLASMIC PROTEIN"/>
    <property type="match status" value="1"/>
</dbReference>
<keyword evidence="5 10" id="KW-0732">Signal</keyword>
<dbReference type="eggNOG" id="COG1879">
    <property type="taxonomic scope" value="Bacteria"/>
</dbReference>
<evidence type="ECO:0000256" key="7">
    <source>
        <dbReference type="ARBA" id="ARBA00022837"/>
    </source>
</evidence>
<dbReference type="GO" id="GO:0030246">
    <property type="term" value="F:carbohydrate binding"/>
    <property type="evidence" value="ECO:0007669"/>
    <property type="project" value="InterPro"/>
</dbReference>
<evidence type="ECO:0000256" key="8">
    <source>
        <dbReference type="ARBA" id="ARBA00034323"/>
    </source>
</evidence>
<keyword evidence="4" id="KW-0479">Metal-binding</keyword>
<evidence type="ECO:0000259" key="11">
    <source>
        <dbReference type="Pfam" id="PF13407"/>
    </source>
</evidence>
<dbReference type="KEGG" id="csr:Cspa_c46620"/>
<gene>
    <name evidence="12" type="primary">mglB10</name>
    <name evidence="12" type="ORF">Cspa_c46620</name>
</gene>
<dbReference type="InterPro" id="IPR050555">
    <property type="entry name" value="Bact_Solute-Bind_Prot2"/>
</dbReference>
<evidence type="ECO:0000256" key="2">
    <source>
        <dbReference type="ARBA" id="ARBA00022448"/>
    </source>
</evidence>
<dbReference type="HOGENOM" id="CLU_037628_3_1_9"/>
<dbReference type="CDD" id="cd01539">
    <property type="entry name" value="PBP1_GGBP"/>
    <property type="match status" value="1"/>
</dbReference>
<name>M1LYP6_9CLOT</name>
<keyword evidence="6" id="KW-0574">Periplasm</keyword>
<evidence type="ECO:0000256" key="9">
    <source>
        <dbReference type="ARBA" id="ARBA00034344"/>
    </source>
</evidence>
<sequence>MKKIKKLSKFLTIIPIIYLLSACDKNVTISNYNNHIKEIKIGVTLYNQDDAFISTIVKNIEEIAKDKENDGNYKIIINVLDARGSASEQSSQVERFVSQNYDVICVNMVDRTTASTIIDKAKASNIPVVFFNREPVEEDLDRWNKLYYVGAEAEKAGEMQADIIINAYRKNKQMVDRNGDGKIQYAMLEGEPGHQDALIRSEYCIKAMEKNGIELEKVADDTAYWQSAQATAKMSKWINTYGDKIEVVFSNNDDMALGAIQALEGQNRIKNKPLVIGIDGIPKALEAVKKGTMIGTVINDSWKQADAIFNLAYKLATHGDMSSVQGLEKGKYIRTAHTEVTIDNVDLFLQKSTDK</sequence>
<keyword evidence="3" id="KW-0762">Sugar transport</keyword>
<evidence type="ECO:0000256" key="10">
    <source>
        <dbReference type="SAM" id="SignalP"/>
    </source>
</evidence>
<evidence type="ECO:0000313" key="12">
    <source>
        <dbReference type="EMBL" id="AGF58415.1"/>
    </source>
</evidence>
<proteinExistence type="predicted"/>